<evidence type="ECO:0008006" key="3">
    <source>
        <dbReference type="Google" id="ProtNLM"/>
    </source>
</evidence>
<protein>
    <recommendedName>
        <fullName evidence="3">DUF1868 domain-containing protein</fullName>
    </recommendedName>
</protein>
<dbReference type="RefSeq" id="WP_015955448.1">
    <property type="nucleotide sequence ID" value="NC_011729.1"/>
</dbReference>
<dbReference type="SUPFAM" id="SSF55144">
    <property type="entry name" value="LigT-like"/>
    <property type="match status" value="1"/>
</dbReference>
<dbReference type="InterPro" id="IPR009097">
    <property type="entry name" value="Cyclic_Pdiesterase"/>
</dbReference>
<keyword evidence="2" id="KW-1185">Reference proteome</keyword>
<sequence length="257" mass="29747">MDETYQTYINRVARLTLEATYQTQLQNIQKSPKFTGDQPAPFAGYSVITPPGLEDLENAEFYKHLEKVQHQIINQVEPKIIIPTPLESYHFTVADLIWDGAYRDAAENNPNFEQQLQDCIRESFQIYQDSAVPSELSQWQVLGLLIFTRSLVVGLVPQDESVYEQIAQLRRSIYQNSGLIALGIDQQYHFTAHITLGYFGEIPADLDRDNLASLLSKFNDQWIENDPQILTIKQVELRRFKDMTCFEREPNYPQLQL</sequence>
<dbReference type="EMBL" id="CP001291">
    <property type="protein sequence ID" value="ACK71853.1"/>
    <property type="molecule type" value="Genomic_DNA"/>
</dbReference>
<dbReference type="OrthoDB" id="457015at2"/>
<dbReference type="Proteomes" id="UP000002384">
    <property type="component" value="Chromosome"/>
</dbReference>
<dbReference type="Gene3D" id="3.90.1140.10">
    <property type="entry name" value="Cyclic phosphodiesterase"/>
    <property type="match status" value="1"/>
</dbReference>
<organism evidence="1 2">
    <name type="scientific">Gloeothece citriformis (strain PCC 7424)</name>
    <name type="common">Cyanothece sp. (strain PCC 7424)</name>
    <dbReference type="NCBI Taxonomy" id="65393"/>
    <lineage>
        <taxon>Bacteria</taxon>
        <taxon>Bacillati</taxon>
        <taxon>Cyanobacteriota</taxon>
        <taxon>Cyanophyceae</taxon>
        <taxon>Oscillatoriophycideae</taxon>
        <taxon>Chroococcales</taxon>
        <taxon>Aphanothecaceae</taxon>
        <taxon>Gloeothece</taxon>
        <taxon>Gloeothece citriformis</taxon>
    </lineage>
</organism>
<dbReference type="STRING" id="65393.PCC7424_3460"/>
<name>B7KFD7_GLOC7</name>
<reference evidence="2" key="1">
    <citation type="journal article" date="2011" name="MBio">
        <title>Novel metabolic attributes of the genus Cyanothece, comprising a group of unicellular nitrogen-fixing Cyanobacteria.</title>
        <authorList>
            <person name="Bandyopadhyay A."/>
            <person name="Elvitigala T."/>
            <person name="Welsh E."/>
            <person name="Stockel J."/>
            <person name="Liberton M."/>
            <person name="Min H."/>
            <person name="Sherman L.A."/>
            <person name="Pakrasi H.B."/>
        </authorList>
    </citation>
    <scope>NUCLEOTIDE SEQUENCE [LARGE SCALE GENOMIC DNA]</scope>
    <source>
        <strain evidence="2">PCC 7424</strain>
    </source>
</reference>
<dbReference type="eggNOG" id="COG5255">
    <property type="taxonomic scope" value="Bacteria"/>
</dbReference>
<dbReference type="HOGENOM" id="CLU_1118341_0_0_3"/>
<dbReference type="AlphaFoldDB" id="B7KFD7"/>
<evidence type="ECO:0000313" key="2">
    <source>
        <dbReference type="Proteomes" id="UP000002384"/>
    </source>
</evidence>
<evidence type="ECO:0000313" key="1">
    <source>
        <dbReference type="EMBL" id="ACK71853.1"/>
    </source>
</evidence>
<dbReference type="KEGG" id="cyc:PCC7424_3460"/>
<gene>
    <name evidence="1" type="ordered locus">PCC7424_3460</name>
</gene>
<proteinExistence type="predicted"/>
<accession>B7KFD7</accession>